<organism evidence="2 3">
    <name type="scientific">Toxocara canis</name>
    <name type="common">Canine roundworm</name>
    <dbReference type="NCBI Taxonomy" id="6265"/>
    <lineage>
        <taxon>Eukaryota</taxon>
        <taxon>Metazoa</taxon>
        <taxon>Ecdysozoa</taxon>
        <taxon>Nematoda</taxon>
        <taxon>Chromadorea</taxon>
        <taxon>Rhabditida</taxon>
        <taxon>Spirurina</taxon>
        <taxon>Ascaridomorpha</taxon>
        <taxon>Ascaridoidea</taxon>
        <taxon>Toxocaridae</taxon>
        <taxon>Toxocara</taxon>
    </lineage>
</organism>
<dbReference type="AlphaFoldDB" id="A0A0B2W163"/>
<reference evidence="2 3" key="1">
    <citation type="submission" date="2014-11" db="EMBL/GenBank/DDBJ databases">
        <title>Genetic blueprint of the zoonotic pathogen Toxocara canis.</title>
        <authorList>
            <person name="Zhu X.-Q."/>
            <person name="Korhonen P.K."/>
            <person name="Cai H."/>
            <person name="Young N.D."/>
            <person name="Nejsum P."/>
            <person name="von Samson-Himmelstjerna G."/>
            <person name="Boag P.R."/>
            <person name="Tan P."/>
            <person name="Li Q."/>
            <person name="Min J."/>
            <person name="Yang Y."/>
            <person name="Wang X."/>
            <person name="Fang X."/>
            <person name="Hall R.S."/>
            <person name="Hofmann A."/>
            <person name="Sternberg P.W."/>
            <person name="Jex A.R."/>
            <person name="Gasser R.B."/>
        </authorList>
    </citation>
    <scope>NUCLEOTIDE SEQUENCE [LARGE SCALE GENOMIC DNA]</scope>
    <source>
        <strain evidence="2">PN_DK_2014</strain>
    </source>
</reference>
<feature type="non-terminal residue" evidence="2">
    <location>
        <position position="167"/>
    </location>
</feature>
<name>A0A0B2W163_TOXCA</name>
<accession>A0A0B2W163</accession>
<evidence type="ECO:0000256" key="1">
    <source>
        <dbReference type="SAM" id="SignalP"/>
    </source>
</evidence>
<feature type="signal peptide" evidence="1">
    <location>
        <begin position="1"/>
        <end position="16"/>
    </location>
</feature>
<dbReference type="Proteomes" id="UP000031036">
    <property type="component" value="Unassembled WGS sequence"/>
</dbReference>
<keyword evidence="1" id="KW-0732">Signal</keyword>
<keyword evidence="3" id="KW-1185">Reference proteome</keyword>
<gene>
    <name evidence="2" type="ORF">Tcan_01746</name>
</gene>
<comment type="caution">
    <text evidence="2">The sequence shown here is derived from an EMBL/GenBank/DDBJ whole genome shotgun (WGS) entry which is preliminary data.</text>
</comment>
<evidence type="ECO:0000313" key="2">
    <source>
        <dbReference type="EMBL" id="KHN87389.1"/>
    </source>
</evidence>
<sequence length="167" mass="19707">MRSVLVIATFALCVFAVKQNETEHEQNSDEFVHSVLNLTFPAESQAVMLDTKVLQKVLQRNLDRIAAKRIKAALIGKKKAKKRQRRAIAMGDHNRFKKFFWLPRNNNTMNEEKLLRVHHLTINKYDRGRKRMLRVRRHTPNKVSMKKRMGKIRKVSRPVPKSRTLHF</sequence>
<evidence type="ECO:0000313" key="3">
    <source>
        <dbReference type="Proteomes" id="UP000031036"/>
    </source>
</evidence>
<proteinExistence type="predicted"/>
<protein>
    <submittedName>
        <fullName evidence="2">Uncharacterized protein</fullName>
    </submittedName>
</protein>
<feature type="chain" id="PRO_5002095710" evidence="1">
    <location>
        <begin position="17"/>
        <end position="167"/>
    </location>
</feature>
<dbReference type="EMBL" id="JPKZ01000435">
    <property type="protein sequence ID" value="KHN87389.1"/>
    <property type="molecule type" value="Genomic_DNA"/>
</dbReference>